<dbReference type="InterPro" id="IPR050510">
    <property type="entry name" value="Cation_transp_ATPase_P-type"/>
</dbReference>
<feature type="transmembrane region" description="Helical" evidence="9">
    <location>
        <begin position="285"/>
        <end position="307"/>
    </location>
</feature>
<dbReference type="Gene3D" id="2.70.150.10">
    <property type="entry name" value="Calcium-transporting ATPase, cytoplasmic transduction domain A"/>
    <property type="match status" value="1"/>
</dbReference>
<dbReference type="PANTHER" id="PTHR43294">
    <property type="entry name" value="SODIUM/POTASSIUM-TRANSPORTING ATPASE SUBUNIT ALPHA"/>
    <property type="match status" value="1"/>
</dbReference>
<evidence type="ECO:0000256" key="3">
    <source>
        <dbReference type="ARBA" id="ARBA00022692"/>
    </source>
</evidence>
<feature type="transmembrane region" description="Helical" evidence="9">
    <location>
        <begin position="837"/>
        <end position="855"/>
    </location>
</feature>
<dbReference type="SFLD" id="SFLDG00002">
    <property type="entry name" value="C1.7:_P-type_atpase_like"/>
    <property type="match status" value="1"/>
</dbReference>
<dbReference type="GO" id="GO:0005524">
    <property type="term" value="F:ATP binding"/>
    <property type="evidence" value="ECO:0007669"/>
    <property type="project" value="UniProtKB-KW"/>
</dbReference>
<feature type="transmembrane region" description="Helical" evidence="9">
    <location>
        <begin position="773"/>
        <end position="790"/>
    </location>
</feature>
<feature type="domain" description="Cation-transporting P-type ATPase N-terminal" evidence="10">
    <location>
        <begin position="14"/>
        <end position="88"/>
    </location>
</feature>
<dbReference type="InterPro" id="IPR023299">
    <property type="entry name" value="ATPase_P-typ_cyto_dom_N"/>
</dbReference>
<dbReference type="Gene3D" id="3.40.1110.10">
    <property type="entry name" value="Calcium-transporting ATPase, cytoplasmic domain N"/>
    <property type="match status" value="1"/>
</dbReference>
<dbReference type="Gene3D" id="3.40.50.1000">
    <property type="entry name" value="HAD superfamily/HAD-like"/>
    <property type="match status" value="1"/>
</dbReference>
<dbReference type="InterPro" id="IPR023298">
    <property type="entry name" value="ATPase_P-typ_TM_dom_sf"/>
</dbReference>
<dbReference type="Pfam" id="PF00689">
    <property type="entry name" value="Cation_ATPase_C"/>
    <property type="match status" value="1"/>
</dbReference>
<keyword evidence="6" id="KW-1278">Translocase</keyword>
<dbReference type="SMART" id="SM00831">
    <property type="entry name" value="Cation_ATPase_N"/>
    <property type="match status" value="1"/>
</dbReference>
<dbReference type="InterPro" id="IPR036412">
    <property type="entry name" value="HAD-like_sf"/>
</dbReference>
<dbReference type="PRINTS" id="PR00120">
    <property type="entry name" value="HATPASE"/>
</dbReference>
<keyword evidence="8 9" id="KW-0472">Membrane</keyword>
<dbReference type="InterPro" id="IPR001757">
    <property type="entry name" value="P_typ_ATPase"/>
</dbReference>
<accession>A0A1F5NGB3</accession>
<dbReference type="Pfam" id="PF13246">
    <property type="entry name" value="Cation_ATPase"/>
    <property type="match status" value="1"/>
</dbReference>
<evidence type="ECO:0000256" key="4">
    <source>
        <dbReference type="ARBA" id="ARBA00022741"/>
    </source>
</evidence>
<comment type="caution">
    <text evidence="11">The sequence shown here is derived from an EMBL/GenBank/DDBJ whole genome shotgun (WGS) entry which is preliminary data.</text>
</comment>
<keyword evidence="5" id="KW-0067">ATP-binding</keyword>
<dbReference type="GO" id="GO:0005391">
    <property type="term" value="F:P-type sodium:potassium-exchanging transporter activity"/>
    <property type="evidence" value="ECO:0007669"/>
    <property type="project" value="TreeGrafter"/>
</dbReference>
<dbReference type="InterPro" id="IPR018303">
    <property type="entry name" value="ATPase_P-typ_P_site"/>
</dbReference>
<proteinExistence type="inferred from homology"/>
<dbReference type="GO" id="GO:0005886">
    <property type="term" value="C:plasma membrane"/>
    <property type="evidence" value="ECO:0007669"/>
    <property type="project" value="TreeGrafter"/>
</dbReference>
<feature type="transmembrane region" description="Helical" evidence="9">
    <location>
        <begin position="255"/>
        <end position="273"/>
    </location>
</feature>
<evidence type="ECO:0000256" key="9">
    <source>
        <dbReference type="SAM" id="Phobius"/>
    </source>
</evidence>
<dbReference type="PROSITE" id="PS00154">
    <property type="entry name" value="ATPASE_E1_E2"/>
    <property type="match status" value="1"/>
</dbReference>
<organism evidence="11 12">
    <name type="scientific">Candidatus Doudnabacteria bacterium RIFCSPHIGHO2_01_52_17</name>
    <dbReference type="NCBI Taxonomy" id="1817820"/>
    <lineage>
        <taxon>Bacteria</taxon>
        <taxon>Candidatus Doudnaibacteriota</taxon>
    </lineage>
</organism>
<comment type="subcellular location">
    <subcellularLocation>
        <location evidence="1">Membrane</location>
        <topology evidence="1">Multi-pass membrane protein</topology>
    </subcellularLocation>
</comment>
<feature type="transmembrane region" description="Helical" evidence="9">
    <location>
        <begin position="802"/>
        <end position="825"/>
    </location>
</feature>
<evidence type="ECO:0000256" key="1">
    <source>
        <dbReference type="ARBA" id="ARBA00004141"/>
    </source>
</evidence>
<protein>
    <recommendedName>
        <fullName evidence="10">Cation-transporting P-type ATPase N-terminal domain-containing protein</fullName>
    </recommendedName>
</protein>
<evidence type="ECO:0000256" key="8">
    <source>
        <dbReference type="ARBA" id="ARBA00023136"/>
    </source>
</evidence>
<dbReference type="SUPFAM" id="SSF81653">
    <property type="entry name" value="Calcium ATPase, transduction domain A"/>
    <property type="match status" value="1"/>
</dbReference>
<reference evidence="11 12" key="1">
    <citation type="journal article" date="2016" name="Nat. Commun.">
        <title>Thousands of microbial genomes shed light on interconnected biogeochemical processes in an aquifer system.</title>
        <authorList>
            <person name="Anantharaman K."/>
            <person name="Brown C.T."/>
            <person name="Hug L.A."/>
            <person name="Sharon I."/>
            <person name="Castelle C.J."/>
            <person name="Probst A.J."/>
            <person name="Thomas B.C."/>
            <person name="Singh A."/>
            <person name="Wilkins M.J."/>
            <person name="Karaoz U."/>
            <person name="Brodie E.L."/>
            <person name="Williams K.H."/>
            <person name="Hubbard S.S."/>
            <person name="Banfield J.F."/>
        </authorList>
    </citation>
    <scope>NUCLEOTIDE SEQUENCE [LARGE SCALE GENOMIC DNA]</scope>
</reference>
<comment type="similarity">
    <text evidence="2">Belongs to the cation transport ATPase (P-type) (TC 3.A.3) family. Type IIA subfamily.</text>
</comment>
<dbReference type="SUPFAM" id="SSF81665">
    <property type="entry name" value="Calcium ATPase, transmembrane domain M"/>
    <property type="match status" value="1"/>
</dbReference>
<dbReference type="NCBIfam" id="TIGR01494">
    <property type="entry name" value="ATPase_P-type"/>
    <property type="match status" value="2"/>
</dbReference>
<dbReference type="GO" id="GO:0036376">
    <property type="term" value="P:sodium ion export across plasma membrane"/>
    <property type="evidence" value="ECO:0007669"/>
    <property type="project" value="TreeGrafter"/>
</dbReference>
<evidence type="ECO:0000256" key="7">
    <source>
        <dbReference type="ARBA" id="ARBA00022989"/>
    </source>
</evidence>
<dbReference type="EMBL" id="MFEG01000006">
    <property type="protein sequence ID" value="OGE76490.1"/>
    <property type="molecule type" value="Genomic_DNA"/>
</dbReference>
<gene>
    <name evidence="11" type="ORF">A3K06_03295</name>
</gene>
<dbReference type="GO" id="GO:0006883">
    <property type="term" value="P:intracellular sodium ion homeostasis"/>
    <property type="evidence" value="ECO:0007669"/>
    <property type="project" value="TreeGrafter"/>
</dbReference>
<dbReference type="GO" id="GO:0016887">
    <property type="term" value="F:ATP hydrolysis activity"/>
    <property type="evidence" value="ECO:0007669"/>
    <property type="project" value="InterPro"/>
</dbReference>
<dbReference type="InterPro" id="IPR023214">
    <property type="entry name" value="HAD_sf"/>
</dbReference>
<dbReference type="GO" id="GO:1902600">
    <property type="term" value="P:proton transmembrane transport"/>
    <property type="evidence" value="ECO:0007669"/>
    <property type="project" value="TreeGrafter"/>
</dbReference>
<keyword evidence="7 9" id="KW-1133">Transmembrane helix</keyword>
<sequence>MQAETKNNNPDLPHWHSIPLDDALRRLSANPNAGLTAGEAANRQKAWGKNVLPKGKTVSALERFLRQFTSPLVYILLFAAALTWWIGEYADMTVILIVVILNAIIGFFQEYRANKIFEKLKAIVRVQALVFRGGKIATMDSQELVPGDLIVIKSGDKVPADARLISVNDLQTDEALLTGESKPVSKILDTAPEKALVGDRHNMVFMGTVVEQGEGRAVVVSTGGRTEIGQISLLTQSADEEDSPLQKRMGKLAKFLTELFVVISAAIFIIGIAEGDPWVEMITTTVAVAVAAIPEGLPAVISIVLAVSSKKILEKKGLVLKLLAAETLGSTAVICTDKTGTLTYGRMKVEELHTKDEGEAELALGLANEAIIEERDGKKVVRGEATDKAKLEKFLGAGLDFEQTLQKMPRVGFLPFHDERKYIASFHQDGKKMRIFVSGAPEYVLRLCDTAEALKKESQKTYESLAARGFRVIGLAAKTVPLPKKREFSTAELLKLVNKLDYVGLAAIRDPIREEVKQTIALTKQAGIRVIMITGDHVLTAKAIGLELGLRTSGKSVLTGEEMDTMSDRELIESLTTLEIIARVNPVHKMRIINAWQKLGAIVAMTGDGVNDAPALKAAEIGVALGSGTDVAKEASDLILLDDGFSTITAAVAEGRTAFANIRKATVVVMSNAFTELVLITSTLIFHTPFPVTAVQILWVNIVEDSLPVLAMAFEPEEEDIMKTRPTSPGEPILDRASKFIIFGVSIVTDLALVGIFLYLYRYSGWEFVKIQTFIFIATATPTLLNIFAFKSLRRPIYRIKLFNNTFLIIAVAAGLALMLMAIYLPFFNRFLKTVPLPVWPALAAFVAFPLLKLLMVELTKWWYRAHAAKT</sequence>
<dbReference type="Proteomes" id="UP000176547">
    <property type="component" value="Unassembled WGS sequence"/>
</dbReference>
<dbReference type="PANTHER" id="PTHR43294:SF20">
    <property type="entry name" value="P-TYPE ATPASE"/>
    <property type="match status" value="1"/>
</dbReference>
<dbReference type="InterPro" id="IPR044492">
    <property type="entry name" value="P_typ_ATPase_HD_dom"/>
</dbReference>
<evidence type="ECO:0000259" key="10">
    <source>
        <dbReference type="SMART" id="SM00831"/>
    </source>
</evidence>
<evidence type="ECO:0000313" key="12">
    <source>
        <dbReference type="Proteomes" id="UP000176547"/>
    </source>
</evidence>
<feature type="transmembrane region" description="Helical" evidence="9">
    <location>
        <begin position="92"/>
        <end position="111"/>
    </location>
</feature>
<dbReference type="InterPro" id="IPR004014">
    <property type="entry name" value="ATPase_P-typ_cation-transptr_N"/>
</dbReference>
<dbReference type="SUPFAM" id="SSF56784">
    <property type="entry name" value="HAD-like"/>
    <property type="match status" value="1"/>
</dbReference>
<dbReference type="AlphaFoldDB" id="A0A1F5NGB3"/>
<keyword evidence="3 9" id="KW-0812">Transmembrane</keyword>
<dbReference type="InterPro" id="IPR059000">
    <property type="entry name" value="ATPase_P-type_domA"/>
</dbReference>
<evidence type="ECO:0000256" key="2">
    <source>
        <dbReference type="ARBA" id="ARBA00005675"/>
    </source>
</evidence>
<dbReference type="Pfam" id="PF00122">
    <property type="entry name" value="E1-E2_ATPase"/>
    <property type="match status" value="1"/>
</dbReference>
<name>A0A1F5NGB3_9BACT</name>
<dbReference type="InterPro" id="IPR006068">
    <property type="entry name" value="ATPase_P-typ_cation-transptr_C"/>
</dbReference>
<evidence type="ECO:0000256" key="5">
    <source>
        <dbReference type="ARBA" id="ARBA00022840"/>
    </source>
</evidence>
<evidence type="ECO:0000313" key="11">
    <source>
        <dbReference type="EMBL" id="OGE76490.1"/>
    </source>
</evidence>
<dbReference type="GO" id="GO:1990573">
    <property type="term" value="P:potassium ion import across plasma membrane"/>
    <property type="evidence" value="ECO:0007669"/>
    <property type="project" value="TreeGrafter"/>
</dbReference>
<dbReference type="InterPro" id="IPR008250">
    <property type="entry name" value="ATPase_P-typ_transduc_dom_A_sf"/>
</dbReference>
<dbReference type="Pfam" id="PF00690">
    <property type="entry name" value="Cation_ATPase_N"/>
    <property type="match status" value="1"/>
</dbReference>
<keyword evidence="4" id="KW-0547">Nucleotide-binding</keyword>
<dbReference type="PRINTS" id="PR00119">
    <property type="entry name" value="CATATPASE"/>
</dbReference>
<dbReference type="GO" id="GO:0030007">
    <property type="term" value="P:intracellular potassium ion homeostasis"/>
    <property type="evidence" value="ECO:0007669"/>
    <property type="project" value="TreeGrafter"/>
</dbReference>
<evidence type="ECO:0000256" key="6">
    <source>
        <dbReference type="ARBA" id="ARBA00022967"/>
    </source>
</evidence>
<dbReference type="SFLD" id="SFLDS00003">
    <property type="entry name" value="Haloacid_Dehalogenase"/>
    <property type="match status" value="1"/>
</dbReference>
<dbReference type="Gene3D" id="1.20.1110.10">
    <property type="entry name" value="Calcium-transporting ATPase, transmembrane domain"/>
    <property type="match status" value="3"/>
</dbReference>
<feature type="transmembrane region" description="Helical" evidence="9">
    <location>
        <begin position="64"/>
        <end position="86"/>
    </location>
</feature>
<feature type="transmembrane region" description="Helical" evidence="9">
    <location>
        <begin position="740"/>
        <end position="761"/>
    </location>
</feature>
<dbReference type="SFLD" id="SFLDF00027">
    <property type="entry name" value="p-type_atpase"/>
    <property type="match status" value="1"/>
</dbReference>